<feature type="region of interest" description="Disordered" evidence="4">
    <location>
        <begin position="1226"/>
        <end position="1277"/>
    </location>
</feature>
<feature type="compositionally biased region" description="Pro residues" evidence="4">
    <location>
        <begin position="1097"/>
        <end position="1111"/>
    </location>
</feature>
<dbReference type="InterPro" id="IPR011333">
    <property type="entry name" value="SKP1/BTB/POZ_sf"/>
</dbReference>
<dbReference type="SUPFAM" id="SSF50985">
    <property type="entry name" value="RCC1/BLIP-II"/>
    <property type="match status" value="1"/>
</dbReference>
<dbReference type="PROSITE" id="PS50297">
    <property type="entry name" value="ANK_REP_REGION"/>
    <property type="match status" value="1"/>
</dbReference>
<dbReference type="InterPro" id="IPR000210">
    <property type="entry name" value="BTB/POZ_dom"/>
</dbReference>
<feature type="compositionally biased region" description="Polar residues" evidence="4">
    <location>
        <begin position="1305"/>
        <end position="1315"/>
    </location>
</feature>
<dbReference type="EMBL" id="JAAAXW010000185">
    <property type="protein sequence ID" value="KAF9540881.1"/>
    <property type="molecule type" value="Genomic_DNA"/>
</dbReference>
<dbReference type="InterPro" id="IPR051625">
    <property type="entry name" value="Signaling_Regulatory_Domain"/>
</dbReference>
<evidence type="ECO:0000256" key="2">
    <source>
        <dbReference type="PROSITE-ProRule" id="PRU00023"/>
    </source>
</evidence>
<dbReference type="Pfam" id="PF00651">
    <property type="entry name" value="BTB"/>
    <property type="match status" value="2"/>
</dbReference>
<dbReference type="Pfam" id="PF13540">
    <property type="entry name" value="RCC1_2"/>
    <property type="match status" value="1"/>
</dbReference>
<dbReference type="Proteomes" id="UP000723463">
    <property type="component" value="Unassembled WGS sequence"/>
</dbReference>
<feature type="compositionally biased region" description="Polar residues" evidence="4">
    <location>
        <begin position="1226"/>
        <end position="1248"/>
    </location>
</feature>
<dbReference type="Gene3D" id="3.30.710.10">
    <property type="entry name" value="Potassium Channel Kv1.1, Chain A"/>
    <property type="match status" value="2"/>
</dbReference>
<keyword evidence="2" id="KW-0040">ANK repeat</keyword>
<reference evidence="6" key="1">
    <citation type="journal article" date="2020" name="Fungal Divers.">
        <title>Resolving the Mortierellaceae phylogeny through synthesis of multi-gene phylogenetics and phylogenomics.</title>
        <authorList>
            <person name="Vandepol N."/>
            <person name="Liber J."/>
            <person name="Desiro A."/>
            <person name="Na H."/>
            <person name="Kennedy M."/>
            <person name="Barry K."/>
            <person name="Grigoriev I.V."/>
            <person name="Miller A.N."/>
            <person name="O'Donnell K."/>
            <person name="Stajich J.E."/>
            <person name="Bonito G."/>
        </authorList>
    </citation>
    <scope>NUCLEOTIDE SEQUENCE</scope>
    <source>
        <strain evidence="6">NRRL 2591</strain>
    </source>
</reference>
<feature type="domain" description="BTB" evidence="5">
    <location>
        <begin position="666"/>
        <end position="748"/>
    </location>
</feature>
<dbReference type="PANTHER" id="PTHR22872:SF2">
    <property type="entry name" value="INHIBITOR OF BRUTON TYROSINE KINASE"/>
    <property type="match status" value="1"/>
</dbReference>
<feature type="repeat" description="RCC1" evidence="3">
    <location>
        <begin position="275"/>
        <end position="334"/>
    </location>
</feature>
<dbReference type="SUPFAM" id="SSF54695">
    <property type="entry name" value="POZ domain"/>
    <property type="match status" value="2"/>
</dbReference>
<feature type="domain" description="BTB" evidence="5">
    <location>
        <begin position="817"/>
        <end position="900"/>
    </location>
</feature>
<feature type="region of interest" description="Disordered" evidence="4">
    <location>
        <begin position="598"/>
        <end position="623"/>
    </location>
</feature>
<feature type="compositionally biased region" description="Polar residues" evidence="4">
    <location>
        <begin position="1257"/>
        <end position="1277"/>
    </location>
</feature>
<dbReference type="InterPro" id="IPR002110">
    <property type="entry name" value="Ankyrin_rpt"/>
</dbReference>
<dbReference type="InterPro" id="IPR009091">
    <property type="entry name" value="RCC1/BLIP-II"/>
</dbReference>
<sequence length="1508" mass="165751">MSTTSQRNVPSALTQPSHGTRHWSLASPSTTTSAGIANIVVTSQDRTDRTDRTDKADPINRMDEHGATALHRAVTANDIDAVRRLLEHPRLNINEKDLESGWTALHRALYLGHLRIALLLLQHKGLIISIEDKDGNTAMDLSLATLPISLEPGPCPGDSLYTWGSNANFTLGHNDGDDRKQPELVKFPHKSSTITFPKAKAARSTLYQLSMGKFHTAIATSEPGFTAKLWGFGTNGRLGSDRKMQLCPAPVLGVPGNVTFTALGRDHTVLLTSKGDVFTIGNNKYGQLGYALEAPKDGQDPIQRTPKRVFLNISKGRVIGAAASKWHTAIHTETELFTFGFNYGQLGYERKGDIQMGPRKVASIPSGPILQVVASDSATACLMSSNEVIVLFRYAYHRVSFSLSPFPDSFSTLNSPAVASSNRPKKITCTDNKFGMLTGLGDVHVWAYPEAESSITLGSLPANHSIPFSSALAHDKPRRIWTTVEDRTHIVDLALGQNGSAIVLTKGGHVYIGTNKGTLIGRNVKWQRVPHLDRVVQVFGNSSGAWAALRSGPVLTPIIVSASRLSTDLEQSLSQFHLYRNNEKIYGDFRDTIAHGNKIGSNSSDGDYEDDDEQDDSKPEVDPWRIDMQGWQDIEKSWDYDVFPLLKQTGNVISSDGNSVSGSHLFDVEIQAGKRTLGAHRIVLAARSPVLRRAFVSSSSSRTVAGSLVTIEFLRLQSTARNRLVVSLKVEFATAVLLLQFLYSDRFDPFWDSLGLPTANKEYGLKVRQELYHLALELSLPTLQAALQYTFTHACSASLSKDMSEVLVNPTLFEGLVDVRLLLKDGAVMDAHQMILGHRSPFFNAMFVRTDEWIRTRQGQGKRQVSEGDVEEGGESILEVGMQHMNAEAMALVLRYVYTDCGPEMFDQSGRTNPELSLYILWWITRSTEKDDMDELIDLVVDVLKIADEYLMDRLKEICENVLGDQVRAKTAVSFLEISIMHTAESLTTTCVDFLCNNIEMALDQGWLEGVDDHAIHLVEETLKKKQESFMPFTRSGGYLPDPAAVRELQDKIQEEGYRYFRPLRAVRSDLPKTHRLGNHHLRERENTAALRSPASEPIPVPPTRPLPTSPVIPTKTLTTPPDVRSGVDFGDGTGRQSLALSTEILNQDSLSSLGLKDRPLPLETPSEGAKDMLLSARKASWGQVLANPDTALPLDEQNRATATIGFSKPTLRDILEQELVQKHGQANISKSTIPPATGTPSQRTSKLSQKERRKQLQQQSSSPMLDQDNAPVSSPVPQAWAKVSRTTALDLSSAGSDSSDLANGNINASKTSTPLPGLSVLDRQQSELALFRSQPKEVPRVAIATSKPVKETMRATGGERSFTEAPWRLDAIPEPLRAVTRHQSQMYPSLEASSASQGSSKSQSVQTTKGTTLMSPLASEASSLSGAGSPGNSGLLLSPSMTLSTFAIIQNQQLRDRNLLLRARHQKKSLYQIQIEEQTLNQLRLQSLERMQARAVEGCGEWFTIGH</sequence>
<feature type="repeat" description="ANK" evidence="2">
    <location>
        <begin position="65"/>
        <end position="88"/>
    </location>
</feature>
<organism evidence="6 7">
    <name type="scientific">Mortierella hygrophila</name>
    <dbReference type="NCBI Taxonomy" id="979708"/>
    <lineage>
        <taxon>Eukaryota</taxon>
        <taxon>Fungi</taxon>
        <taxon>Fungi incertae sedis</taxon>
        <taxon>Mucoromycota</taxon>
        <taxon>Mortierellomycotina</taxon>
        <taxon>Mortierellomycetes</taxon>
        <taxon>Mortierellales</taxon>
        <taxon>Mortierellaceae</taxon>
        <taxon>Mortierella</taxon>
    </lineage>
</organism>
<dbReference type="Gene3D" id="1.25.40.20">
    <property type="entry name" value="Ankyrin repeat-containing domain"/>
    <property type="match status" value="1"/>
</dbReference>
<dbReference type="InterPro" id="IPR036770">
    <property type="entry name" value="Ankyrin_rpt-contain_sf"/>
</dbReference>
<feature type="repeat" description="ANK" evidence="2">
    <location>
        <begin position="100"/>
        <end position="133"/>
    </location>
</feature>
<dbReference type="SUPFAM" id="SSF48403">
    <property type="entry name" value="Ankyrin repeat"/>
    <property type="match status" value="1"/>
</dbReference>
<evidence type="ECO:0000259" key="5">
    <source>
        <dbReference type="PROSITE" id="PS50097"/>
    </source>
</evidence>
<dbReference type="PANTHER" id="PTHR22872">
    <property type="entry name" value="BTK-BINDING PROTEIN-RELATED"/>
    <property type="match status" value="1"/>
</dbReference>
<feature type="repeat" description="RCC1" evidence="3">
    <location>
        <begin position="225"/>
        <end position="274"/>
    </location>
</feature>
<feature type="region of interest" description="Disordered" evidence="4">
    <location>
        <begin position="1"/>
        <end position="29"/>
    </location>
</feature>
<protein>
    <recommendedName>
        <fullName evidence="5">BTB domain-containing protein</fullName>
    </recommendedName>
</protein>
<dbReference type="CDD" id="cd18186">
    <property type="entry name" value="BTB_POZ_ZBTB_KLHL-like"/>
    <property type="match status" value="1"/>
</dbReference>
<evidence type="ECO:0000256" key="4">
    <source>
        <dbReference type="SAM" id="MobiDB-lite"/>
    </source>
</evidence>
<proteinExistence type="predicted"/>
<feature type="compositionally biased region" description="Low complexity" evidence="4">
    <location>
        <begin position="1393"/>
        <end position="1411"/>
    </location>
</feature>
<dbReference type="PROSITE" id="PS50088">
    <property type="entry name" value="ANK_REPEAT"/>
    <property type="match status" value="2"/>
</dbReference>
<feature type="region of interest" description="Disordered" evidence="4">
    <location>
        <begin position="1292"/>
        <end position="1320"/>
    </location>
</feature>
<accession>A0A9P6F3G8</accession>
<feature type="region of interest" description="Disordered" evidence="4">
    <location>
        <begin position="1081"/>
        <end position="1132"/>
    </location>
</feature>
<dbReference type="InterPro" id="IPR000408">
    <property type="entry name" value="Reg_chr_condens"/>
</dbReference>
<comment type="caution">
    <text evidence="6">The sequence shown here is derived from an EMBL/GenBank/DDBJ whole genome shotgun (WGS) entry which is preliminary data.</text>
</comment>
<evidence type="ECO:0000313" key="7">
    <source>
        <dbReference type="Proteomes" id="UP000723463"/>
    </source>
</evidence>
<feature type="compositionally biased region" description="Low complexity" evidence="4">
    <location>
        <begin position="1292"/>
        <end position="1303"/>
    </location>
</feature>
<dbReference type="PROSITE" id="PS50012">
    <property type="entry name" value="RCC1_3"/>
    <property type="match status" value="3"/>
</dbReference>
<evidence type="ECO:0000313" key="6">
    <source>
        <dbReference type="EMBL" id="KAF9540881.1"/>
    </source>
</evidence>
<evidence type="ECO:0000256" key="1">
    <source>
        <dbReference type="ARBA" id="ARBA00022737"/>
    </source>
</evidence>
<name>A0A9P6F3G8_9FUNG</name>
<feature type="compositionally biased region" description="Acidic residues" evidence="4">
    <location>
        <begin position="606"/>
        <end position="615"/>
    </location>
</feature>
<dbReference type="PROSITE" id="PS50097">
    <property type="entry name" value="BTB"/>
    <property type="match status" value="2"/>
</dbReference>
<feature type="repeat" description="RCC1" evidence="3">
    <location>
        <begin position="158"/>
        <end position="222"/>
    </location>
</feature>
<dbReference type="PRINTS" id="PR00633">
    <property type="entry name" value="RCCNDNSATION"/>
</dbReference>
<dbReference type="SMART" id="SM00225">
    <property type="entry name" value="BTB"/>
    <property type="match status" value="2"/>
</dbReference>
<feature type="region of interest" description="Disordered" evidence="4">
    <location>
        <begin position="1390"/>
        <end position="1411"/>
    </location>
</feature>
<evidence type="ECO:0000256" key="3">
    <source>
        <dbReference type="PROSITE-ProRule" id="PRU00235"/>
    </source>
</evidence>
<dbReference type="Gene3D" id="2.130.10.30">
    <property type="entry name" value="Regulator of chromosome condensation 1/beta-lactamase-inhibitor protein II"/>
    <property type="match status" value="1"/>
</dbReference>
<dbReference type="SMART" id="SM00248">
    <property type="entry name" value="ANK"/>
    <property type="match status" value="2"/>
</dbReference>
<keyword evidence="1" id="KW-0677">Repeat</keyword>
<dbReference type="Pfam" id="PF12796">
    <property type="entry name" value="Ank_2"/>
    <property type="match status" value="1"/>
</dbReference>
<feature type="compositionally biased region" description="Polar residues" evidence="4">
    <location>
        <begin position="1"/>
        <end position="18"/>
    </location>
</feature>
<gene>
    <name evidence="6" type="ORF">EC957_003687</name>
</gene>
<keyword evidence="7" id="KW-1185">Reference proteome</keyword>